<evidence type="ECO:0000313" key="2">
    <source>
        <dbReference type="Proteomes" id="UP000319143"/>
    </source>
</evidence>
<proteinExistence type="predicted"/>
<dbReference type="EMBL" id="SJPV01000009">
    <property type="protein sequence ID" value="TWU33906.1"/>
    <property type="molecule type" value="Genomic_DNA"/>
</dbReference>
<dbReference type="Proteomes" id="UP000319143">
    <property type="component" value="Unassembled WGS sequence"/>
</dbReference>
<comment type="caution">
    <text evidence="1">The sequence shown here is derived from an EMBL/GenBank/DDBJ whole genome shotgun (WGS) entry which is preliminary data.</text>
</comment>
<organism evidence="1 2">
    <name type="scientific">Novipirellula artificiosorum</name>
    <dbReference type="NCBI Taxonomy" id="2528016"/>
    <lineage>
        <taxon>Bacteria</taxon>
        <taxon>Pseudomonadati</taxon>
        <taxon>Planctomycetota</taxon>
        <taxon>Planctomycetia</taxon>
        <taxon>Pirellulales</taxon>
        <taxon>Pirellulaceae</taxon>
        <taxon>Novipirellula</taxon>
    </lineage>
</organism>
<reference evidence="1 2" key="1">
    <citation type="submission" date="2019-02" db="EMBL/GenBank/DDBJ databases">
        <title>Deep-cultivation of Planctomycetes and their phenomic and genomic characterization uncovers novel biology.</title>
        <authorList>
            <person name="Wiegand S."/>
            <person name="Jogler M."/>
            <person name="Boedeker C."/>
            <person name="Pinto D."/>
            <person name="Vollmers J."/>
            <person name="Rivas-Marin E."/>
            <person name="Kohn T."/>
            <person name="Peeters S.H."/>
            <person name="Heuer A."/>
            <person name="Rast P."/>
            <person name="Oberbeckmann S."/>
            <person name="Bunk B."/>
            <person name="Jeske O."/>
            <person name="Meyerdierks A."/>
            <person name="Storesund J.E."/>
            <person name="Kallscheuer N."/>
            <person name="Luecker S."/>
            <person name="Lage O.M."/>
            <person name="Pohl T."/>
            <person name="Merkel B.J."/>
            <person name="Hornburger P."/>
            <person name="Mueller R.-W."/>
            <person name="Bruemmer F."/>
            <person name="Labrenz M."/>
            <person name="Spormann A.M."/>
            <person name="Op Den Camp H."/>
            <person name="Overmann J."/>
            <person name="Amann R."/>
            <person name="Jetten M.S.M."/>
            <person name="Mascher T."/>
            <person name="Medema M.H."/>
            <person name="Devos D.P."/>
            <person name="Kaster A.-K."/>
            <person name="Ovreas L."/>
            <person name="Rohde M."/>
            <person name="Galperin M.Y."/>
            <person name="Jogler C."/>
        </authorList>
    </citation>
    <scope>NUCLEOTIDE SEQUENCE [LARGE SCALE GENOMIC DNA]</scope>
    <source>
        <strain evidence="1 2">Poly41</strain>
    </source>
</reference>
<evidence type="ECO:0000313" key="1">
    <source>
        <dbReference type="EMBL" id="TWU33906.1"/>
    </source>
</evidence>
<protein>
    <submittedName>
        <fullName evidence="1">Uncharacterized protein</fullName>
    </submittedName>
</protein>
<sequence>MGLPVSLAGEGRSLATVGEGVTSSAVMAGGKVLVILRHGLDLGYRLSAKNRLRLTGRCTTETCETP</sequence>
<name>A0A5C6DFK2_9BACT</name>
<gene>
    <name evidence="1" type="ORF">Poly41_49060</name>
</gene>
<accession>A0A5C6DFK2</accession>
<dbReference type="AlphaFoldDB" id="A0A5C6DFK2"/>
<keyword evidence="2" id="KW-1185">Reference proteome</keyword>